<dbReference type="RefSeq" id="WP_089766169.1">
    <property type="nucleotide sequence ID" value="NZ_FNPB01000003.1"/>
</dbReference>
<evidence type="ECO:0000259" key="3">
    <source>
        <dbReference type="Pfam" id="PF26273"/>
    </source>
</evidence>
<dbReference type="STRING" id="660517.SAMN04487946_10321"/>
<dbReference type="OrthoDB" id="308142at2157"/>
<keyword evidence="5" id="KW-1185">Reference proteome</keyword>
<feature type="transmembrane region" description="Helical" evidence="2">
    <location>
        <begin position="37"/>
        <end position="59"/>
    </location>
</feature>
<evidence type="ECO:0000256" key="1">
    <source>
        <dbReference type="SAM" id="MobiDB-lite"/>
    </source>
</evidence>
<dbReference type="AlphaFoldDB" id="A0A1H3EYB5"/>
<feature type="transmembrane region" description="Helical" evidence="2">
    <location>
        <begin position="65"/>
        <end position="84"/>
    </location>
</feature>
<dbReference type="InterPro" id="IPR058598">
    <property type="entry name" value="Gly_zipper-like_dom"/>
</dbReference>
<keyword evidence="2" id="KW-0472">Membrane</keyword>
<evidence type="ECO:0000313" key="5">
    <source>
        <dbReference type="Proteomes" id="UP000199170"/>
    </source>
</evidence>
<gene>
    <name evidence="4" type="ORF">SAMN04487946_10321</name>
</gene>
<keyword evidence="2" id="KW-1133">Transmembrane helix</keyword>
<dbReference type="EMBL" id="FNPB01000003">
    <property type="protein sequence ID" value="SDX83600.1"/>
    <property type="molecule type" value="Genomic_DNA"/>
</dbReference>
<feature type="region of interest" description="Disordered" evidence="1">
    <location>
        <begin position="1"/>
        <end position="31"/>
    </location>
</feature>
<organism evidence="4 5">
    <name type="scientific">Halobellus clavatus</name>
    <dbReference type="NCBI Taxonomy" id="660517"/>
    <lineage>
        <taxon>Archaea</taxon>
        <taxon>Methanobacteriati</taxon>
        <taxon>Methanobacteriota</taxon>
        <taxon>Stenosarchaea group</taxon>
        <taxon>Halobacteria</taxon>
        <taxon>Halobacteriales</taxon>
        <taxon>Haloferacaceae</taxon>
        <taxon>Halobellus</taxon>
    </lineage>
</organism>
<protein>
    <recommendedName>
        <fullName evidence="3">Glycine zipper-like domain-containing protein</fullName>
    </recommendedName>
</protein>
<sequence>MAQEYASGGQLSEDVEGALEGDGGSTHDDSSTRLEQFGLGVAASILLGAVVGVAASWSIGGALPLIIALGLGFIFSPVVGVLVLRRSE</sequence>
<keyword evidence="2" id="KW-0812">Transmembrane</keyword>
<name>A0A1H3EYB5_9EURY</name>
<dbReference type="Proteomes" id="UP000199170">
    <property type="component" value="Unassembled WGS sequence"/>
</dbReference>
<feature type="domain" description="Glycine zipper-like" evidence="3">
    <location>
        <begin position="30"/>
        <end position="86"/>
    </location>
</feature>
<proteinExistence type="predicted"/>
<dbReference type="Pfam" id="PF26273">
    <property type="entry name" value="Gly_zipper"/>
    <property type="match status" value="1"/>
</dbReference>
<evidence type="ECO:0000313" key="4">
    <source>
        <dbReference type="EMBL" id="SDX83600.1"/>
    </source>
</evidence>
<evidence type="ECO:0000256" key="2">
    <source>
        <dbReference type="SAM" id="Phobius"/>
    </source>
</evidence>
<reference evidence="5" key="1">
    <citation type="submission" date="2016-10" db="EMBL/GenBank/DDBJ databases">
        <authorList>
            <person name="Varghese N."/>
            <person name="Submissions S."/>
        </authorList>
    </citation>
    <scope>NUCLEOTIDE SEQUENCE [LARGE SCALE GENOMIC DNA]</scope>
    <source>
        <strain evidence="5">CGMCC 1.10118</strain>
    </source>
</reference>
<accession>A0A1H3EYB5</accession>